<organism evidence="7 8">
    <name type="scientific">Candidatus Obscuribacter phosphatis</name>
    <dbReference type="NCBI Taxonomy" id="1906157"/>
    <lineage>
        <taxon>Bacteria</taxon>
        <taxon>Bacillati</taxon>
        <taxon>Candidatus Melainabacteria</taxon>
        <taxon>Candidatus Obscuribacterales</taxon>
        <taxon>Candidatus Obscuribacteraceae</taxon>
        <taxon>Candidatus Obscuribacter</taxon>
    </lineage>
</organism>
<evidence type="ECO:0000256" key="5">
    <source>
        <dbReference type="HAMAP-Rule" id="MF_01350"/>
    </source>
</evidence>
<feature type="transmembrane region" description="Helical" evidence="5">
    <location>
        <begin position="12"/>
        <end position="38"/>
    </location>
</feature>
<evidence type="ECO:0000313" key="8">
    <source>
        <dbReference type="Proteomes" id="UP000664277"/>
    </source>
</evidence>
<feature type="transmembrane region" description="Helical" evidence="5">
    <location>
        <begin position="273"/>
        <end position="296"/>
    </location>
</feature>
<feature type="transmembrane region" description="Helical" evidence="5">
    <location>
        <begin position="124"/>
        <end position="145"/>
    </location>
</feature>
<evidence type="ECO:0000313" key="7">
    <source>
        <dbReference type="EMBL" id="MBN8658890.1"/>
    </source>
</evidence>
<keyword evidence="3 5" id="KW-1133">Transmembrane helix</keyword>
<dbReference type="InterPro" id="IPR001694">
    <property type="entry name" value="NADH_UbQ_OxRdtase_su1/FPO"/>
</dbReference>
<reference evidence="7" key="1">
    <citation type="submission" date="2021-02" db="EMBL/GenBank/DDBJ databases">
        <title>Genome-Resolved Metagenomics of a Microbial Community Performing Photosynthetic Biological Nutrient Removal.</title>
        <authorList>
            <person name="Mcdaniel E.A."/>
        </authorList>
    </citation>
    <scope>NUCLEOTIDE SEQUENCE</scope>
    <source>
        <strain evidence="7">UWPOB_OBS1</strain>
    </source>
</reference>
<keyword evidence="5 6" id="KW-0520">NAD</keyword>
<feature type="transmembrane region" description="Helical" evidence="5">
    <location>
        <begin position="58"/>
        <end position="79"/>
    </location>
</feature>
<dbReference type="Proteomes" id="UP000664277">
    <property type="component" value="Unassembled WGS sequence"/>
</dbReference>
<dbReference type="HAMAP" id="MF_01350">
    <property type="entry name" value="NDH1_NuoH"/>
    <property type="match status" value="1"/>
</dbReference>
<gene>
    <name evidence="5" type="primary">nuoH</name>
    <name evidence="7" type="ORF">J0M35_00895</name>
</gene>
<evidence type="ECO:0000256" key="2">
    <source>
        <dbReference type="ARBA" id="ARBA00022692"/>
    </source>
</evidence>
<dbReference type="GO" id="GO:0003954">
    <property type="term" value="F:NADH dehydrogenase activity"/>
    <property type="evidence" value="ECO:0007669"/>
    <property type="project" value="TreeGrafter"/>
</dbReference>
<evidence type="ECO:0000256" key="1">
    <source>
        <dbReference type="ARBA" id="ARBA00004141"/>
    </source>
</evidence>
<feature type="transmembrane region" description="Helical" evidence="5">
    <location>
        <begin position="205"/>
        <end position="223"/>
    </location>
</feature>
<comment type="catalytic activity">
    <reaction evidence="5">
        <text>a quinone + NADH + 5 H(+)(in) = a quinol + NAD(+) + 4 H(+)(out)</text>
        <dbReference type="Rhea" id="RHEA:57888"/>
        <dbReference type="ChEBI" id="CHEBI:15378"/>
        <dbReference type="ChEBI" id="CHEBI:24646"/>
        <dbReference type="ChEBI" id="CHEBI:57540"/>
        <dbReference type="ChEBI" id="CHEBI:57945"/>
        <dbReference type="ChEBI" id="CHEBI:132124"/>
    </reaction>
</comment>
<dbReference type="AlphaFoldDB" id="A0A8J7PFB1"/>
<dbReference type="PANTHER" id="PTHR11432">
    <property type="entry name" value="NADH DEHYDROGENASE SUBUNIT 1"/>
    <property type="match status" value="1"/>
</dbReference>
<comment type="function">
    <text evidence="5">NDH-1 shuttles electrons from NADH, via FMN and iron-sulfur (Fe-S) centers, to quinones in the respiratory chain. The immediate electron acceptor for the enzyme in this species is believed to be ubiquinone. Couples the redox reaction to proton translocation (for every two electrons transferred, four hydrogen ions are translocated across the cytoplasmic membrane), and thus conserves the redox energy in a proton gradient. This subunit may bind ubiquinone.</text>
</comment>
<accession>A0A8J7PFB1</accession>
<dbReference type="GO" id="GO:0048038">
    <property type="term" value="F:quinone binding"/>
    <property type="evidence" value="ECO:0007669"/>
    <property type="project" value="UniProtKB-KW"/>
</dbReference>
<keyword evidence="5" id="KW-0830">Ubiquinone</keyword>
<dbReference type="InterPro" id="IPR018086">
    <property type="entry name" value="NADH_UbQ_OxRdtase_su1_CS"/>
</dbReference>
<dbReference type="PANTHER" id="PTHR11432:SF3">
    <property type="entry name" value="NADH-UBIQUINONE OXIDOREDUCTASE CHAIN 1"/>
    <property type="match status" value="1"/>
</dbReference>
<keyword evidence="4 5" id="KW-0472">Membrane</keyword>
<keyword evidence="5" id="KW-1003">Cell membrane</keyword>
<dbReference type="PROSITE" id="PS00668">
    <property type="entry name" value="COMPLEX1_ND1_2"/>
    <property type="match status" value="1"/>
</dbReference>
<keyword evidence="5" id="KW-0874">Quinone</keyword>
<dbReference type="GO" id="GO:0005886">
    <property type="term" value="C:plasma membrane"/>
    <property type="evidence" value="ECO:0007669"/>
    <property type="project" value="UniProtKB-SubCell"/>
</dbReference>
<keyword evidence="2 5" id="KW-0812">Transmembrane</keyword>
<dbReference type="PROSITE" id="PS00667">
    <property type="entry name" value="COMPLEX1_ND1_1"/>
    <property type="match status" value="1"/>
</dbReference>
<dbReference type="Pfam" id="PF00146">
    <property type="entry name" value="NADHdh"/>
    <property type="match status" value="1"/>
</dbReference>
<evidence type="ECO:0000256" key="3">
    <source>
        <dbReference type="ARBA" id="ARBA00022989"/>
    </source>
</evidence>
<dbReference type="EC" id="7.1.1.-" evidence="5"/>
<name>A0A8J7PFB1_9BACT</name>
<sequence length="457" mass="49399">MISNGAEIGKLTLLSVVWLTIVFTAVWMATWAVGILLPMLLQNGLGEKAMLINEILRFVTPVVSILVFIPINAMFMVLIERRALALFTVRKGPNIVGPDGYLQTAADAVKLLFKEDITPIGADAVMFTLAPIVFFAPSIFGAVPLLAAVTNNHALFQVLNLPTGIFYVLAAASVPVVALVMAGWSSNNKYSLVGGLRSAAQAISYEIPLVLSIITICVLAGTLDLVKITEQQAGGILNWNLLGGGALSGIDKYLAAMVSGQPVGSILQASYPFSALSAVATGALICCTIISFWLYLTGACAEINRIPFDLPEAESELVSGYNTEYSGIKFAIFFLAEFTNLFVVSSIATVMFLGGGDNPIPVWILDKLPLLPQLVQALRDSFLVQTLHLINPETLFSTLWVILKVYSLVFFAILIRGTLPRFRIDQLMDFGWKRLIPLSLIVFVIVVFARGLVNCHG</sequence>
<comment type="similarity">
    <text evidence="5 6">Belongs to the complex I subunit 1 family.</text>
</comment>
<comment type="subcellular location">
    <subcellularLocation>
        <location evidence="5 6">Cell membrane</location>
        <topology evidence="5 6">Multi-pass membrane protein</topology>
    </subcellularLocation>
    <subcellularLocation>
        <location evidence="1">Membrane</location>
        <topology evidence="1">Multi-pass membrane protein</topology>
    </subcellularLocation>
</comment>
<feature type="transmembrane region" description="Helical" evidence="5">
    <location>
        <begin position="165"/>
        <end position="184"/>
    </location>
</feature>
<feature type="transmembrane region" description="Helical" evidence="5">
    <location>
        <begin position="395"/>
        <end position="415"/>
    </location>
</feature>
<protein>
    <recommendedName>
        <fullName evidence="5">NADH-quinone oxidoreductase subunit H</fullName>
        <ecNumber evidence="5">7.1.1.-</ecNumber>
    </recommendedName>
    <alternativeName>
        <fullName evidence="5">NADH dehydrogenase I subunit H</fullName>
    </alternativeName>
    <alternativeName>
        <fullName evidence="5">NDH-1 subunit H</fullName>
    </alternativeName>
</protein>
<keyword evidence="5" id="KW-1278">Translocase</keyword>
<comment type="subunit">
    <text evidence="5">NDH-1 is composed of 14 different subunits. Subunits NuoA, H, J, K, L, M, N constitute the membrane sector of the complex.</text>
</comment>
<dbReference type="EMBL" id="JAFLCK010000001">
    <property type="protein sequence ID" value="MBN8658890.1"/>
    <property type="molecule type" value="Genomic_DNA"/>
</dbReference>
<feature type="transmembrane region" description="Helical" evidence="5">
    <location>
        <begin position="435"/>
        <end position="453"/>
    </location>
</feature>
<dbReference type="GO" id="GO:0009060">
    <property type="term" value="P:aerobic respiration"/>
    <property type="evidence" value="ECO:0007669"/>
    <property type="project" value="TreeGrafter"/>
</dbReference>
<evidence type="ECO:0000256" key="6">
    <source>
        <dbReference type="RuleBase" id="RU000471"/>
    </source>
</evidence>
<evidence type="ECO:0000256" key="4">
    <source>
        <dbReference type="ARBA" id="ARBA00023136"/>
    </source>
</evidence>
<feature type="transmembrane region" description="Helical" evidence="5">
    <location>
        <begin position="330"/>
        <end position="353"/>
    </location>
</feature>
<dbReference type="GO" id="GO:0016655">
    <property type="term" value="F:oxidoreductase activity, acting on NAD(P)H, quinone or similar compound as acceptor"/>
    <property type="evidence" value="ECO:0007669"/>
    <property type="project" value="UniProtKB-UniRule"/>
</dbReference>
<comment type="caution">
    <text evidence="7">The sequence shown here is derived from an EMBL/GenBank/DDBJ whole genome shotgun (WGS) entry which is preliminary data.</text>
</comment>
<proteinExistence type="inferred from homology"/>